<dbReference type="SUPFAM" id="SSF56672">
    <property type="entry name" value="DNA/RNA polymerases"/>
    <property type="match status" value="1"/>
</dbReference>
<reference evidence="3 4" key="1">
    <citation type="journal article" date="2024" name="G3 (Bethesda)">
        <title>Genome assembly of Hibiscus sabdariffa L. provides insights into metabolisms of medicinal natural products.</title>
        <authorList>
            <person name="Kim T."/>
        </authorList>
    </citation>
    <scope>NUCLEOTIDE SEQUENCE [LARGE SCALE GENOMIC DNA]</scope>
    <source>
        <strain evidence="3">TK-2024</strain>
        <tissue evidence="3">Old leaves</tissue>
    </source>
</reference>
<dbReference type="InterPro" id="IPR000477">
    <property type="entry name" value="RT_dom"/>
</dbReference>
<dbReference type="Gene3D" id="3.10.10.10">
    <property type="entry name" value="HIV Type 1 Reverse Transcriptase, subunit A, domain 1"/>
    <property type="match status" value="1"/>
</dbReference>
<dbReference type="InterPro" id="IPR041577">
    <property type="entry name" value="RT_RNaseH_2"/>
</dbReference>
<dbReference type="Gene3D" id="3.30.70.270">
    <property type="match status" value="2"/>
</dbReference>
<evidence type="ECO:0000259" key="2">
    <source>
        <dbReference type="PROSITE" id="PS50878"/>
    </source>
</evidence>
<dbReference type="PANTHER" id="PTHR33064:SF37">
    <property type="entry name" value="RIBONUCLEASE H"/>
    <property type="match status" value="1"/>
</dbReference>
<gene>
    <name evidence="3" type="ORF">V6N11_075416</name>
</gene>
<comment type="caution">
    <text evidence="3">The sequence shown here is derived from an EMBL/GenBank/DDBJ whole genome shotgun (WGS) entry which is preliminary data.</text>
</comment>
<dbReference type="InterPro" id="IPR043128">
    <property type="entry name" value="Rev_trsase/Diguanyl_cyclase"/>
</dbReference>
<evidence type="ECO:0000313" key="3">
    <source>
        <dbReference type="EMBL" id="KAK9008527.1"/>
    </source>
</evidence>
<dbReference type="Proteomes" id="UP001396334">
    <property type="component" value="Unassembled WGS sequence"/>
</dbReference>
<organism evidence="3 4">
    <name type="scientific">Hibiscus sabdariffa</name>
    <name type="common">roselle</name>
    <dbReference type="NCBI Taxonomy" id="183260"/>
    <lineage>
        <taxon>Eukaryota</taxon>
        <taxon>Viridiplantae</taxon>
        <taxon>Streptophyta</taxon>
        <taxon>Embryophyta</taxon>
        <taxon>Tracheophyta</taxon>
        <taxon>Spermatophyta</taxon>
        <taxon>Magnoliopsida</taxon>
        <taxon>eudicotyledons</taxon>
        <taxon>Gunneridae</taxon>
        <taxon>Pentapetalae</taxon>
        <taxon>rosids</taxon>
        <taxon>malvids</taxon>
        <taxon>Malvales</taxon>
        <taxon>Malvaceae</taxon>
        <taxon>Malvoideae</taxon>
        <taxon>Hibiscus</taxon>
    </lineage>
</organism>
<dbReference type="Pfam" id="PF00078">
    <property type="entry name" value="RVT_1"/>
    <property type="match status" value="1"/>
</dbReference>
<keyword evidence="4" id="KW-1185">Reference proteome</keyword>
<dbReference type="Pfam" id="PF17919">
    <property type="entry name" value="RT_RNaseH_2"/>
    <property type="match status" value="1"/>
</dbReference>
<dbReference type="PROSITE" id="PS50878">
    <property type="entry name" value="RT_POL"/>
    <property type="match status" value="1"/>
</dbReference>
<dbReference type="PANTHER" id="PTHR33064">
    <property type="entry name" value="POL PROTEIN"/>
    <property type="match status" value="1"/>
</dbReference>
<evidence type="ECO:0000313" key="4">
    <source>
        <dbReference type="Proteomes" id="UP001396334"/>
    </source>
</evidence>
<proteinExistence type="predicted"/>
<dbReference type="InterPro" id="IPR051320">
    <property type="entry name" value="Viral_Replic_Matur_Polypro"/>
</dbReference>
<feature type="domain" description="Reverse transcriptase" evidence="2">
    <location>
        <begin position="190"/>
        <end position="372"/>
    </location>
</feature>
<dbReference type="InterPro" id="IPR043502">
    <property type="entry name" value="DNA/RNA_pol_sf"/>
</dbReference>
<accession>A0ABR2R757</accession>
<feature type="region of interest" description="Disordered" evidence="1">
    <location>
        <begin position="563"/>
        <end position="584"/>
    </location>
</feature>
<dbReference type="Pfam" id="PF01107">
    <property type="entry name" value="MP"/>
    <property type="match status" value="1"/>
</dbReference>
<dbReference type="EMBL" id="JBBPBN010000026">
    <property type="protein sequence ID" value="KAK9008527.1"/>
    <property type="molecule type" value="Genomic_DNA"/>
</dbReference>
<name>A0ABR2R757_9ROSI</name>
<protein>
    <recommendedName>
        <fullName evidence="2">Reverse transcriptase domain-containing protein</fullName>
    </recommendedName>
</protein>
<dbReference type="CDD" id="cd01647">
    <property type="entry name" value="RT_LTR"/>
    <property type="match status" value="1"/>
</dbReference>
<sequence>MLLSEKKDLQKHFTIMTKLLYFLGADSNLKHTILASIPDILQNAVSRHLQSQISSPASIASTIPAPHVPVSIYLGKCDKPTDVIAFIDTGAAKTIMNPDILLAKWWKPHTRRFSTASNDEFVTRLISKPITIQFFPGCSVITTVLGSRLPEFYIKLPFKKDKDVNPTKASHTGMNPEYQKLAEAECNELFQQGLIEPSDSLWACEAFYVNKRSEQVRGKLRLVINYQPFNHFLQDDKFPLPNMNALFFSLVKAQIFSKFDLMVGFWQLGIDPADRPKTGFYLPNHHFQWKVMLFGLKTAPSLFQKAMVKIFQPLMDQILIYIDDILLYSLDKKAHLKLLKHFSELIAQYGVMLSERKMKINQRQIEFLGMHFKEGKYHPGPHIAQELIKFPDKDLSKKQILQFLGIVNYLRDFVPKISKYTNPLRKMLKKNLPQWSTTQSKAIKTLKDILQHLPPLKIPSDGKIILQTDASDKYWGAILFEEKDKKRHLCGYKSGRSCDAEIHYHSTFKEILAIKKAVSKFEFHLIRHHFLVEMDMSSFPQMLKFKQKTVPHPQPKIMMYRASSSKETVSGKKQKKDPETTFNILPNLNPEFPPEVYSQSLRSSSSNISHDWYQSLTPRSIFSSSLRSRKKNLSSMANLINIVSRSSSSRSLVSMEVNPKLKSHSSKKISSLYEGWIEEEYSHIHFGAIKLALNYHGVEGKPVVARIALLDTRYLKYQDVCIGTVEATVNNGLVMVTLFPNFTMALENPNLMDAFKVHIHIVGAQQVESSIISTLYYQIIYRVQDHAFRLGGCGSNDSLLITVNTQEQPHYVHIPRQILKDELIQLLPKRLVTSYDQIHVINNPSGLQTPRSSQKVMGHRR</sequence>
<evidence type="ECO:0000256" key="1">
    <source>
        <dbReference type="SAM" id="MobiDB-lite"/>
    </source>
</evidence>
<dbReference type="InterPro" id="IPR028919">
    <property type="entry name" value="Viral_movement"/>
</dbReference>